<dbReference type="InterPro" id="IPR051534">
    <property type="entry name" value="CBASS_pafABC_assoc_protein"/>
</dbReference>
<evidence type="ECO:0000259" key="2">
    <source>
        <dbReference type="Pfam" id="PF19187"/>
    </source>
</evidence>
<dbReference type="PANTHER" id="PTHR34580:SF3">
    <property type="entry name" value="PROTEIN PAFB"/>
    <property type="match status" value="1"/>
</dbReference>
<dbReference type="AlphaFoldDB" id="A0A2Z3RXC7"/>
<name>A0A2Z3RXC7_9MICO</name>
<evidence type="ECO:0008006" key="5">
    <source>
        <dbReference type="Google" id="ProtNLM"/>
    </source>
</evidence>
<organism evidence="3 4">
    <name type="scientific">Aurantimicrobium photophilum</name>
    <dbReference type="NCBI Taxonomy" id="1987356"/>
    <lineage>
        <taxon>Bacteria</taxon>
        <taxon>Bacillati</taxon>
        <taxon>Actinomycetota</taxon>
        <taxon>Actinomycetes</taxon>
        <taxon>Micrococcales</taxon>
        <taxon>Microbacteriaceae</taxon>
        <taxon>Aurantimicrobium</taxon>
    </lineage>
</organism>
<dbReference type="PIRSF" id="PIRSF016838">
    <property type="entry name" value="PafC"/>
    <property type="match status" value="1"/>
</dbReference>
<dbReference type="Pfam" id="PF13280">
    <property type="entry name" value="WYL"/>
    <property type="match status" value="1"/>
</dbReference>
<sequence length="322" mass="35142">MAASRLEAADRVTLLMAFVPYLIDQGAVPVDQLALHFDITPAQVQELVQLLAMSGVPGDNGFYQHQDLFDINWDLFEEEQIVELWQHVAVEATPRFSAREAAALLAGLQYISAIVPDKDKSVIEQLVSKIALGASAAPENLLVTPAASPVDLEVIRQAVASGLSVHFSYQNATGERLSRTVDPLRLDLVGESWYLRGWSHEREALRTFRLDRISDLSISTQQITTTLTHGDLPDELFDISDSHIRVSCVVEESSLPLISAYRPVVVNAAEGDTVQIEVAFSDLSSVPVFVSQLPGAIRVVSPPEAVSAVSRWAKQALTGYNA</sequence>
<dbReference type="InterPro" id="IPR043839">
    <property type="entry name" value="PafC_HTH"/>
</dbReference>
<dbReference type="OrthoDB" id="3171994at2"/>
<gene>
    <name evidence="3" type="ORF">AURMO_00873</name>
</gene>
<protein>
    <recommendedName>
        <fullName evidence="5">WYL domain-containing protein</fullName>
    </recommendedName>
</protein>
<accession>A0A2Z3RXC7</accession>
<feature type="domain" description="WYL" evidence="1">
    <location>
        <begin position="152"/>
        <end position="216"/>
    </location>
</feature>
<dbReference type="RefSeq" id="WP_110233377.1">
    <property type="nucleotide sequence ID" value="NZ_CP023994.1"/>
</dbReference>
<dbReference type="Pfam" id="PF19187">
    <property type="entry name" value="HTH_PafC"/>
    <property type="match status" value="1"/>
</dbReference>
<dbReference type="KEGG" id="aum:AURMO_00873"/>
<proteinExistence type="predicted"/>
<evidence type="ECO:0000313" key="4">
    <source>
        <dbReference type="Proteomes" id="UP000246894"/>
    </source>
</evidence>
<dbReference type="InterPro" id="IPR026881">
    <property type="entry name" value="WYL_dom"/>
</dbReference>
<reference evidence="3 4" key="1">
    <citation type="submission" date="2017-10" db="EMBL/GenBank/DDBJ databases">
        <title>Genome of an Actinobacterium that displays light-enhanced growth.</title>
        <authorList>
            <person name="Maresca J.A."/>
            <person name="Hempel P."/>
            <person name="Shevchenko O."/>
            <person name="Miller K.J."/>
            <person name="Hahn M.W."/>
        </authorList>
    </citation>
    <scope>NUCLEOTIDE SEQUENCE [LARGE SCALE GENOMIC DNA]</scope>
    <source>
        <strain evidence="3 4">MWH-Mo1</strain>
    </source>
</reference>
<dbReference type="InterPro" id="IPR028349">
    <property type="entry name" value="PafC-like"/>
</dbReference>
<feature type="domain" description="PafC HTH" evidence="2">
    <location>
        <begin position="10"/>
        <end position="130"/>
    </location>
</feature>
<dbReference type="PROSITE" id="PS52050">
    <property type="entry name" value="WYL"/>
    <property type="match status" value="1"/>
</dbReference>
<evidence type="ECO:0000259" key="1">
    <source>
        <dbReference type="Pfam" id="PF13280"/>
    </source>
</evidence>
<dbReference type="PANTHER" id="PTHR34580">
    <property type="match status" value="1"/>
</dbReference>
<keyword evidence="4" id="KW-1185">Reference proteome</keyword>
<dbReference type="Proteomes" id="UP000246894">
    <property type="component" value="Chromosome"/>
</dbReference>
<evidence type="ECO:0000313" key="3">
    <source>
        <dbReference type="EMBL" id="AWR21477.1"/>
    </source>
</evidence>
<dbReference type="EMBL" id="CP023994">
    <property type="protein sequence ID" value="AWR21477.1"/>
    <property type="molecule type" value="Genomic_DNA"/>
</dbReference>